<protein>
    <submittedName>
        <fullName evidence="2">Uncharacterized protein</fullName>
    </submittedName>
</protein>
<organism evidence="2 3">
    <name type="scientific">Paramarasmius palmivorus</name>
    <dbReference type="NCBI Taxonomy" id="297713"/>
    <lineage>
        <taxon>Eukaryota</taxon>
        <taxon>Fungi</taxon>
        <taxon>Dikarya</taxon>
        <taxon>Basidiomycota</taxon>
        <taxon>Agaricomycotina</taxon>
        <taxon>Agaricomycetes</taxon>
        <taxon>Agaricomycetidae</taxon>
        <taxon>Agaricales</taxon>
        <taxon>Marasmiineae</taxon>
        <taxon>Marasmiaceae</taxon>
        <taxon>Paramarasmius</taxon>
    </lineage>
</organism>
<proteinExistence type="predicted"/>
<evidence type="ECO:0000256" key="1">
    <source>
        <dbReference type="SAM" id="MobiDB-lite"/>
    </source>
</evidence>
<evidence type="ECO:0000313" key="3">
    <source>
        <dbReference type="Proteomes" id="UP001383192"/>
    </source>
</evidence>
<feature type="region of interest" description="Disordered" evidence="1">
    <location>
        <begin position="173"/>
        <end position="193"/>
    </location>
</feature>
<dbReference type="Proteomes" id="UP001383192">
    <property type="component" value="Unassembled WGS sequence"/>
</dbReference>
<keyword evidence="3" id="KW-1185">Reference proteome</keyword>
<gene>
    <name evidence="2" type="ORF">VNI00_007738</name>
</gene>
<dbReference type="EMBL" id="JAYKXP010000025">
    <property type="protein sequence ID" value="KAK7045485.1"/>
    <property type="molecule type" value="Genomic_DNA"/>
</dbReference>
<reference evidence="2 3" key="1">
    <citation type="submission" date="2024-01" db="EMBL/GenBank/DDBJ databases">
        <title>A draft genome for a cacao thread blight-causing isolate of Paramarasmius palmivorus.</title>
        <authorList>
            <person name="Baruah I.K."/>
            <person name="Bukari Y."/>
            <person name="Amoako-Attah I."/>
            <person name="Meinhardt L.W."/>
            <person name="Bailey B.A."/>
            <person name="Cohen S.P."/>
        </authorList>
    </citation>
    <scope>NUCLEOTIDE SEQUENCE [LARGE SCALE GENOMIC DNA]</scope>
    <source>
        <strain evidence="2 3">GH-12</strain>
    </source>
</reference>
<evidence type="ECO:0000313" key="2">
    <source>
        <dbReference type="EMBL" id="KAK7045485.1"/>
    </source>
</evidence>
<dbReference type="AlphaFoldDB" id="A0AAW0D4B9"/>
<name>A0AAW0D4B9_9AGAR</name>
<accession>A0AAW0D4B9</accession>
<sequence>MVSLSALATQNVINGFPYSSLASYEMLRDSYATSTRQTAFVETVSQRRARVDFLAHNQRRGDQRVESWVKEQASVATTSIMPPTTTAAAKSRGHRRNRFSLISSNQIQPLGVGQAHSPSRKPLHYHPAAHITPIPEDEEPYIVYSTPLIVQPSAMTRTQPPINEPYVLYSTPSLSTATPRQTHLPDLVSIPEE</sequence>
<comment type="caution">
    <text evidence="2">The sequence shown here is derived from an EMBL/GenBank/DDBJ whole genome shotgun (WGS) entry which is preliminary data.</text>
</comment>